<dbReference type="AlphaFoldDB" id="A0A1S8WQ19"/>
<name>A0A1S8WQ19_OPIVI</name>
<feature type="non-terminal residue" evidence="2">
    <location>
        <position position="154"/>
    </location>
</feature>
<feature type="region of interest" description="Disordered" evidence="1">
    <location>
        <begin position="26"/>
        <end position="63"/>
    </location>
</feature>
<dbReference type="EMBL" id="KV897200">
    <property type="protein sequence ID" value="OON16525.1"/>
    <property type="molecule type" value="Genomic_DNA"/>
</dbReference>
<sequence length="154" mass="17248">MKDQFIAEKARYICGVHSSTELKFDETVKASSKAEDSTELTEDQCAGAVEKPAEQGDDESEIPSEEQIQLLAKVRAALDQQTQLLYEQYAQEQHPDNAEQQKALVADMQEQNFARYLSEVHQYQLLHQQQQLEQLAAINGASCGDEQTGAESNQ</sequence>
<evidence type="ECO:0000313" key="3">
    <source>
        <dbReference type="Proteomes" id="UP000243686"/>
    </source>
</evidence>
<feature type="compositionally biased region" description="Basic and acidic residues" evidence="1">
    <location>
        <begin position="26"/>
        <end position="36"/>
    </location>
</feature>
<dbReference type="Proteomes" id="UP000243686">
    <property type="component" value="Unassembled WGS sequence"/>
</dbReference>
<protein>
    <submittedName>
        <fullName evidence="2">Uncharacterized protein</fullName>
    </submittedName>
</protein>
<evidence type="ECO:0000313" key="2">
    <source>
        <dbReference type="EMBL" id="OON16525.1"/>
    </source>
</evidence>
<evidence type="ECO:0000256" key="1">
    <source>
        <dbReference type="SAM" id="MobiDB-lite"/>
    </source>
</evidence>
<accession>A0A1S8WQ19</accession>
<proteinExistence type="predicted"/>
<gene>
    <name evidence="2" type="ORF">X801_07662</name>
</gene>
<reference evidence="2 3" key="1">
    <citation type="submission" date="2015-03" db="EMBL/GenBank/DDBJ databases">
        <title>Draft genome of the nematode, Opisthorchis viverrini.</title>
        <authorList>
            <person name="Mitreva M."/>
        </authorList>
    </citation>
    <scope>NUCLEOTIDE SEQUENCE [LARGE SCALE GENOMIC DNA]</scope>
    <source>
        <strain evidence="2">Khon Kaen</strain>
    </source>
</reference>
<keyword evidence="3" id="KW-1185">Reference proteome</keyword>
<organism evidence="2 3">
    <name type="scientific">Opisthorchis viverrini</name>
    <name type="common">Southeast Asian liver fluke</name>
    <dbReference type="NCBI Taxonomy" id="6198"/>
    <lineage>
        <taxon>Eukaryota</taxon>
        <taxon>Metazoa</taxon>
        <taxon>Spiralia</taxon>
        <taxon>Lophotrochozoa</taxon>
        <taxon>Platyhelminthes</taxon>
        <taxon>Trematoda</taxon>
        <taxon>Digenea</taxon>
        <taxon>Opisthorchiida</taxon>
        <taxon>Opisthorchiata</taxon>
        <taxon>Opisthorchiidae</taxon>
        <taxon>Opisthorchis</taxon>
    </lineage>
</organism>